<dbReference type="InterPro" id="IPR036736">
    <property type="entry name" value="ACP-like_sf"/>
</dbReference>
<dbReference type="Proteomes" id="UP000002734">
    <property type="component" value="Chromosome"/>
</dbReference>
<dbReference type="HOGENOM" id="CLU_2272907_0_0_6"/>
<dbReference type="STRING" id="579405.Dd703_0110"/>
<dbReference type="Pfam" id="PF00550">
    <property type="entry name" value="PP-binding"/>
    <property type="match status" value="1"/>
</dbReference>
<gene>
    <name evidence="2" type="ordered locus">Dd703_0110</name>
</gene>
<reference evidence="2" key="1">
    <citation type="submission" date="2009-06" db="EMBL/GenBank/DDBJ databases">
        <title>Complete sequence of Dickeya dadantii Ech703.</title>
        <authorList>
            <consortium name="US DOE Joint Genome Institute"/>
            <person name="Lucas S."/>
            <person name="Copeland A."/>
            <person name="Lapidus A."/>
            <person name="Glavina del Rio T."/>
            <person name="Dalin E."/>
            <person name="Tice H."/>
            <person name="Bruce D."/>
            <person name="Goodwin L."/>
            <person name="Pitluck S."/>
            <person name="Chertkov O."/>
            <person name="Brettin T."/>
            <person name="Detter J.C."/>
            <person name="Han C."/>
            <person name="Larimer F."/>
            <person name="Land M."/>
            <person name="Hauser L."/>
            <person name="Kyrpides N."/>
            <person name="Mikhailova N."/>
            <person name="Balakrishnan V."/>
            <person name="Glasner J."/>
            <person name="Perna N.T."/>
        </authorList>
    </citation>
    <scope>NUCLEOTIDE SEQUENCE [LARGE SCALE GENOMIC DNA]</scope>
    <source>
        <strain evidence="2">Ech703</strain>
    </source>
</reference>
<sequence length="90" mass="10130">MSLDLYYDDVVAAIGLVLETDDLSELSPHTHLERDLGFTSGVFIELLMYLEERVDDLSINPVTLDTEQIATIEALCRFIHTQRENNASCA</sequence>
<dbReference type="InterPro" id="IPR009081">
    <property type="entry name" value="PP-bd_ACP"/>
</dbReference>
<protein>
    <recommendedName>
        <fullName evidence="1">Carrier domain-containing protein</fullName>
    </recommendedName>
</protein>
<accession>C6C6L0</accession>
<evidence type="ECO:0000313" key="2">
    <source>
        <dbReference type="EMBL" id="ACS83929.1"/>
    </source>
</evidence>
<name>C6C6L0_MUSP7</name>
<organism evidence="2 3">
    <name type="scientific">Musicola paradisiaca (strain Ech703)</name>
    <name type="common">Dickeya paradisiaca</name>
    <name type="synonym">Dickeya dadantii</name>
    <dbReference type="NCBI Taxonomy" id="579405"/>
    <lineage>
        <taxon>Bacteria</taxon>
        <taxon>Pseudomonadati</taxon>
        <taxon>Pseudomonadota</taxon>
        <taxon>Gammaproteobacteria</taxon>
        <taxon>Enterobacterales</taxon>
        <taxon>Pectobacteriaceae</taxon>
        <taxon>Musicola</taxon>
    </lineage>
</organism>
<keyword evidence="3" id="KW-1185">Reference proteome</keyword>
<dbReference type="eggNOG" id="COG0236">
    <property type="taxonomic scope" value="Bacteria"/>
</dbReference>
<evidence type="ECO:0000313" key="3">
    <source>
        <dbReference type="Proteomes" id="UP000002734"/>
    </source>
</evidence>
<dbReference type="RefSeq" id="WP_012763752.1">
    <property type="nucleotide sequence ID" value="NC_012880.1"/>
</dbReference>
<dbReference type="Gene3D" id="1.10.1200.10">
    <property type="entry name" value="ACP-like"/>
    <property type="match status" value="1"/>
</dbReference>
<dbReference type="SUPFAM" id="SSF47336">
    <property type="entry name" value="ACP-like"/>
    <property type="match status" value="1"/>
</dbReference>
<proteinExistence type="predicted"/>
<dbReference type="EMBL" id="CP001654">
    <property type="protein sequence ID" value="ACS83929.1"/>
    <property type="molecule type" value="Genomic_DNA"/>
</dbReference>
<evidence type="ECO:0000259" key="1">
    <source>
        <dbReference type="PROSITE" id="PS50075"/>
    </source>
</evidence>
<dbReference type="AlphaFoldDB" id="C6C6L0"/>
<dbReference type="PROSITE" id="PS50075">
    <property type="entry name" value="CARRIER"/>
    <property type="match status" value="1"/>
</dbReference>
<dbReference type="KEGG" id="dda:Dd703_0110"/>
<feature type="domain" description="Carrier" evidence="1">
    <location>
        <begin position="4"/>
        <end position="83"/>
    </location>
</feature>